<evidence type="ECO:0000259" key="2">
    <source>
        <dbReference type="Pfam" id="PF00561"/>
    </source>
</evidence>
<dbReference type="InterPro" id="IPR000073">
    <property type="entry name" value="AB_hydrolase_1"/>
</dbReference>
<dbReference type="PANTHER" id="PTHR43798">
    <property type="entry name" value="MONOACYLGLYCEROL LIPASE"/>
    <property type="match status" value="1"/>
</dbReference>
<keyword evidence="4" id="KW-1185">Reference proteome</keyword>
<protein>
    <submittedName>
        <fullName evidence="3">Alpha/beta hydrolase</fullName>
    </submittedName>
</protein>
<dbReference type="PRINTS" id="PR00111">
    <property type="entry name" value="ABHYDROLASE"/>
</dbReference>
<evidence type="ECO:0000256" key="1">
    <source>
        <dbReference type="ARBA" id="ARBA00022801"/>
    </source>
</evidence>
<sequence length="249" mass="28183">MDLYYEVNGTGHPIVLLHSGGADLRDWTYVAPLLAKHYMVISFDGRGAGKSPDPVGDINFVEDLKGLLDHLNIHKTTLIGHSMGGQIAIDFSLEYPEYVSELVLIAPALSGFNYSSEFEEYMNKVSALAPDIDKMIEVSQSAPSYRVVQASPHKELTEQMLRHHIKRTFNWPAFEVIWPNPPATERLDELTVKTLFMIGTEELPDNLRVAEYFRKQLDARIVEISGADHMVTLTHPEDLYRHIMEFVEG</sequence>
<proteinExistence type="predicted"/>
<dbReference type="InterPro" id="IPR029058">
    <property type="entry name" value="AB_hydrolase_fold"/>
</dbReference>
<feature type="domain" description="AB hydrolase-1" evidence="2">
    <location>
        <begin position="13"/>
        <end position="236"/>
    </location>
</feature>
<accession>A0A431UE48</accession>
<evidence type="ECO:0000313" key="3">
    <source>
        <dbReference type="EMBL" id="RTQ87063.1"/>
    </source>
</evidence>
<dbReference type="GO" id="GO:0016787">
    <property type="term" value="F:hydrolase activity"/>
    <property type="evidence" value="ECO:0007669"/>
    <property type="project" value="UniProtKB-KW"/>
</dbReference>
<dbReference type="Pfam" id="PF00561">
    <property type="entry name" value="Abhydrolase_1"/>
    <property type="match status" value="1"/>
</dbReference>
<dbReference type="GO" id="GO:0016020">
    <property type="term" value="C:membrane"/>
    <property type="evidence" value="ECO:0007669"/>
    <property type="project" value="TreeGrafter"/>
</dbReference>
<name>A0A431UE48_9BACI</name>
<dbReference type="RefSeq" id="WP_126296216.1">
    <property type="nucleotide sequence ID" value="NZ_CP155468.1"/>
</dbReference>
<dbReference type="Gene3D" id="3.40.50.1820">
    <property type="entry name" value="alpha/beta hydrolase"/>
    <property type="match status" value="1"/>
</dbReference>
<gene>
    <name evidence="3" type="ORF">EKG35_19485</name>
</gene>
<organism evidence="3 4">
    <name type="scientific">Lysinibacillus telephonicus</name>
    <dbReference type="NCBI Taxonomy" id="1714840"/>
    <lineage>
        <taxon>Bacteria</taxon>
        <taxon>Bacillati</taxon>
        <taxon>Bacillota</taxon>
        <taxon>Bacilli</taxon>
        <taxon>Bacillales</taxon>
        <taxon>Bacillaceae</taxon>
        <taxon>Lysinibacillus</taxon>
    </lineage>
</organism>
<dbReference type="Proteomes" id="UP000276349">
    <property type="component" value="Unassembled WGS sequence"/>
</dbReference>
<dbReference type="SUPFAM" id="SSF53474">
    <property type="entry name" value="alpha/beta-Hydrolases"/>
    <property type="match status" value="1"/>
</dbReference>
<dbReference type="InterPro" id="IPR050266">
    <property type="entry name" value="AB_hydrolase_sf"/>
</dbReference>
<keyword evidence="1 3" id="KW-0378">Hydrolase</keyword>
<evidence type="ECO:0000313" key="4">
    <source>
        <dbReference type="Proteomes" id="UP000276349"/>
    </source>
</evidence>
<reference evidence="3 4" key="1">
    <citation type="submission" date="2018-12" db="EMBL/GenBank/DDBJ databases">
        <authorList>
            <person name="Yu L."/>
        </authorList>
    </citation>
    <scope>NUCLEOTIDE SEQUENCE [LARGE SCALE GENOMIC DNA]</scope>
    <source>
        <strain evidence="3 4">S5H2222</strain>
    </source>
</reference>
<comment type="caution">
    <text evidence="3">The sequence shown here is derived from an EMBL/GenBank/DDBJ whole genome shotgun (WGS) entry which is preliminary data.</text>
</comment>
<dbReference type="OrthoDB" id="252464at2"/>
<dbReference type="PANTHER" id="PTHR43798:SF31">
    <property type="entry name" value="AB HYDROLASE SUPERFAMILY PROTEIN YCLE"/>
    <property type="match status" value="1"/>
</dbReference>
<dbReference type="AlphaFoldDB" id="A0A431UE48"/>
<dbReference type="EMBL" id="RXNR01000103">
    <property type="protein sequence ID" value="RTQ87063.1"/>
    <property type="molecule type" value="Genomic_DNA"/>
</dbReference>